<keyword evidence="3" id="KW-0520">NAD</keyword>
<dbReference type="Gene3D" id="3.40.605.10">
    <property type="entry name" value="Aldehyde Dehydrogenase, Chain A, domain 1"/>
    <property type="match status" value="1"/>
</dbReference>
<dbReference type="AlphaFoldDB" id="A0A830H6U8"/>
<organism evidence="5 6">
    <name type="scientific">Pycnococcus provasolii</name>
    <dbReference type="NCBI Taxonomy" id="41880"/>
    <lineage>
        <taxon>Eukaryota</taxon>
        <taxon>Viridiplantae</taxon>
        <taxon>Chlorophyta</taxon>
        <taxon>Pseudoscourfieldiophyceae</taxon>
        <taxon>Pseudoscourfieldiales</taxon>
        <taxon>Pycnococcaceae</taxon>
        <taxon>Pycnococcus</taxon>
    </lineage>
</organism>
<feature type="domain" description="Aldehyde dehydrogenase" evidence="4">
    <location>
        <begin position="136"/>
        <end position="507"/>
    </location>
</feature>
<dbReference type="SUPFAM" id="SSF53720">
    <property type="entry name" value="ALDH-like"/>
    <property type="match status" value="1"/>
</dbReference>
<dbReference type="FunFam" id="3.40.605.10:FF:000019">
    <property type="entry name" value="probable aldehyde dehydrogenase"/>
    <property type="match status" value="1"/>
</dbReference>
<protein>
    <recommendedName>
        <fullName evidence="4">Aldehyde dehydrogenase domain-containing protein</fullName>
    </recommendedName>
</protein>
<keyword evidence="6" id="KW-1185">Reference proteome</keyword>
<name>A0A830H6U8_9CHLO</name>
<keyword evidence="2" id="KW-0560">Oxidoreductase</keyword>
<evidence type="ECO:0000259" key="4">
    <source>
        <dbReference type="Pfam" id="PF00171"/>
    </source>
</evidence>
<dbReference type="Proteomes" id="UP000660262">
    <property type="component" value="Unassembled WGS sequence"/>
</dbReference>
<dbReference type="InterPro" id="IPR016160">
    <property type="entry name" value="Ald_DH_CS_CYS"/>
</dbReference>
<dbReference type="InterPro" id="IPR044638">
    <property type="entry name" value="ALDH7A1-like"/>
</dbReference>
<evidence type="ECO:0000313" key="6">
    <source>
        <dbReference type="Proteomes" id="UP000660262"/>
    </source>
</evidence>
<dbReference type="Gene3D" id="3.40.309.10">
    <property type="entry name" value="Aldehyde Dehydrogenase, Chain A, domain 2"/>
    <property type="match status" value="1"/>
</dbReference>
<dbReference type="PANTHER" id="PTHR43521">
    <property type="entry name" value="ALPHA-AMINOADIPIC SEMIALDEHYDE DEHYDROGENASE"/>
    <property type="match status" value="1"/>
</dbReference>
<gene>
    <name evidence="5" type="ORF">PPROV_000152900</name>
</gene>
<evidence type="ECO:0000313" key="5">
    <source>
        <dbReference type="EMBL" id="GHP02774.1"/>
    </source>
</evidence>
<dbReference type="InterPro" id="IPR016161">
    <property type="entry name" value="Ald_DH/histidinol_DH"/>
</dbReference>
<evidence type="ECO:0000256" key="1">
    <source>
        <dbReference type="ARBA" id="ARBA00009986"/>
    </source>
</evidence>
<dbReference type="EMBL" id="BNJQ01000004">
    <property type="protein sequence ID" value="GHP02774.1"/>
    <property type="molecule type" value="Genomic_DNA"/>
</dbReference>
<dbReference type="PANTHER" id="PTHR43521:SF7">
    <property type="entry name" value="DELTA-1-PYRROLINE-5-CARBOXYLATE DEHYDROGENASE 12A1, MITOCHONDRIAL"/>
    <property type="match status" value="1"/>
</dbReference>
<comment type="caution">
    <text evidence="5">The sequence shown here is derived from an EMBL/GenBank/DDBJ whole genome shotgun (WGS) entry which is preliminary data.</text>
</comment>
<proteinExistence type="inferred from homology"/>
<dbReference type="InterPro" id="IPR016163">
    <property type="entry name" value="Ald_DH_C"/>
</dbReference>
<accession>A0A830H6U8</accession>
<sequence length="563" mass="60701">MAAALRCLLAVYPRAPVCRQFATTSDVVSAINPAAWASLPSPSLLSAEHPHQVRNLLSGKWVDAADSRPIVDPLDGASVFMHVPVTGRDAELEPFIDNIKTVPRHGLHNPLRNVKRYRMLGEVSARAGAALDDPEVADYFATLIQRVMPKSKAQALGEVKVTQDFLSNFSSDNVRFLAKGFSVAGDHDGQTSHGMRWPYGGVAIVGPFNFPLEIPTLQLMGALYMGNRPTLKVSSNVSVVMEQMIRLLHYVGLPPEDVDMIHCSGHSMGELLERAQPKMTQFTGSSGTAELLTKTLEGRIRVEDAGFDWKVLGPDVPTTDGSVAYVAGVCDQDAYACSGQKCSAQSILIAHVNWLETDLLEMMKSRAAQRSLDDLTVGPVLSHTTENLLEHVTKLLKLPGSHLLFGGKELDPNTHNVPACYGAIEPTAVFVPLQSILSSADATRLCTKEIFGPMQVVTSFKDGELNDVLTLLASMDAKLTAAVVSSDPHFLHDVLSQTENGTTYAGLRARTTGAPQNHWFGPAGDPRAAGIGSPGAILSTWSCHREIIHDALLSENDQPPPIS</sequence>
<evidence type="ECO:0000256" key="3">
    <source>
        <dbReference type="ARBA" id="ARBA00023027"/>
    </source>
</evidence>
<dbReference type="PROSITE" id="PS00070">
    <property type="entry name" value="ALDEHYDE_DEHYDR_CYS"/>
    <property type="match status" value="1"/>
</dbReference>
<evidence type="ECO:0000256" key="2">
    <source>
        <dbReference type="ARBA" id="ARBA00023002"/>
    </source>
</evidence>
<reference evidence="5" key="1">
    <citation type="submission" date="2020-10" db="EMBL/GenBank/DDBJ databases">
        <title>Unveiling of a novel bifunctional photoreceptor, Dualchrome1, isolated from a cosmopolitan green alga.</title>
        <authorList>
            <person name="Suzuki S."/>
            <person name="Kawachi M."/>
        </authorList>
    </citation>
    <scope>NUCLEOTIDE SEQUENCE</scope>
    <source>
        <strain evidence="5">NIES 2893</strain>
    </source>
</reference>
<dbReference type="InterPro" id="IPR015590">
    <property type="entry name" value="Aldehyde_DH_dom"/>
</dbReference>
<dbReference type="OrthoDB" id="440325at2759"/>
<comment type="similarity">
    <text evidence="1">Belongs to the aldehyde dehydrogenase family.</text>
</comment>
<dbReference type="GO" id="GO:0004029">
    <property type="term" value="F:aldehyde dehydrogenase (NAD+) activity"/>
    <property type="evidence" value="ECO:0007669"/>
    <property type="project" value="InterPro"/>
</dbReference>
<dbReference type="Pfam" id="PF00171">
    <property type="entry name" value="Aldedh"/>
    <property type="match status" value="1"/>
</dbReference>
<dbReference type="InterPro" id="IPR016162">
    <property type="entry name" value="Ald_DH_N"/>
</dbReference>